<dbReference type="PANTHER" id="PTHR12972">
    <property type="entry name" value="DOWNSTREAM NEIGHBOR OF SON"/>
    <property type="match status" value="1"/>
</dbReference>
<reference evidence="5" key="2">
    <citation type="journal article" date="2022" name="Hortic Res">
        <title>The genome of Dioscorea zingiberensis sheds light on the biosynthesis, origin and evolution of the medicinally important diosgenin saponins.</title>
        <authorList>
            <person name="Li Y."/>
            <person name="Tan C."/>
            <person name="Li Z."/>
            <person name="Guo J."/>
            <person name="Li S."/>
            <person name="Chen X."/>
            <person name="Wang C."/>
            <person name="Dai X."/>
            <person name="Yang H."/>
            <person name="Song W."/>
            <person name="Hou L."/>
            <person name="Xu J."/>
            <person name="Tong Z."/>
            <person name="Xu A."/>
            <person name="Yuan X."/>
            <person name="Wang W."/>
            <person name="Yang Q."/>
            <person name="Chen L."/>
            <person name="Sun Z."/>
            <person name="Wang K."/>
            <person name="Pan B."/>
            <person name="Chen J."/>
            <person name="Bao Y."/>
            <person name="Liu F."/>
            <person name="Qi X."/>
            <person name="Gang D.R."/>
            <person name="Wen J."/>
            <person name="Li J."/>
        </authorList>
    </citation>
    <scope>NUCLEOTIDE SEQUENCE</scope>
    <source>
        <strain evidence="5">Dzin_1.0</strain>
    </source>
</reference>
<keyword evidence="3" id="KW-0539">Nucleus</keyword>
<comment type="similarity">
    <text evidence="4">Belongs to the DONSON family.</text>
</comment>
<dbReference type="PRINTS" id="PR02064">
    <property type="entry name" value="DONSON"/>
</dbReference>
<comment type="subcellular location">
    <subcellularLocation>
        <location evidence="1">Nucleus</location>
    </subcellularLocation>
</comment>
<evidence type="ECO:0000256" key="3">
    <source>
        <dbReference type="ARBA" id="ARBA00023242"/>
    </source>
</evidence>
<keyword evidence="6" id="KW-1185">Reference proteome</keyword>
<dbReference type="GO" id="GO:0033260">
    <property type="term" value="P:nuclear DNA replication"/>
    <property type="evidence" value="ECO:0007669"/>
    <property type="project" value="TreeGrafter"/>
</dbReference>
<organism evidence="5 6">
    <name type="scientific">Dioscorea zingiberensis</name>
    <dbReference type="NCBI Taxonomy" id="325984"/>
    <lineage>
        <taxon>Eukaryota</taxon>
        <taxon>Viridiplantae</taxon>
        <taxon>Streptophyta</taxon>
        <taxon>Embryophyta</taxon>
        <taxon>Tracheophyta</taxon>
        <taxon>Spermatophyta</taxon>
        <taxon>Magnoliopsida</taxon>
        <taxon>Liliopsida</taxon>
        <taxon>Dioscoreales</taxon>
        <taxon>Dioscoreaceae</taxon>
        <taxon>Dioscorea</taxon>
    </lineage>
</organism>
<dbReference type="EMBL" id="JAGGNH010000008">
    <property type="protein sequence ID" value="KAJ0966352.1"/>
    <property type="molecule type" value="Genomic_DNA"/>
</dbReference>
<accession>A0A9D5C4F5</accession>
<proteinExistence type="inferred from homology"/>
<reference evidence="5" key="1">
    <citation type="submission" date="2021-03" db="EMBL/GenBank/DDBJ databases">
        <authorList>
            <person name="Li Z."/>
            <person name="Yang C."/>
        </authorList>
    </citation>
    <scope>NUCLEOTIDE SEQUENCE</scope>
    <source>
        <strain evidence="5">Dzin_1.0</strain>
        <tissue evidence="5">Leaf</tissue>
    </source>
</reference>
<dbReference type="InterPro" id="IPR024861">
    <property type="entry name" value="Donson"/>
</dbReference>
<evidence type="ECO:0000256" key="2">
    <source>
        <dbReference type="ARBA" id="ARBA00022473"/>
    </source>
</evidence>
<evidence type="ECO:0000256" key="4">
    <source>
        <dbReference type="ARBA" id="ARBA00025806"/>
    </source>
</evidence>
<sequence>MAEAVVLDSSSHQNFPFGRVQADVKMKRKTPSELRVEQLKRRSGLIAANEELTSLLASERVNSGAYGHRKSASSKIPKYIDTRVDEVYPVKKSSERCRILNGKEKAREPVTISEASDDLVNAYVESNFVAKDKPLLPCDKIGAPSMAVYSDPSAKDQSDKCFRKIEKCSQNVLQNVIGLHLGSEKSDSSKVDMEKALKGLVVRDAPAISISVAESSGKVGDIPSKSFGKSSSEFHVQGHRIPLDFTLKTNLRLVSSSSVKWCHSLSASPANVGVNHFNYQFGCKKDHNVGSNPAHVLSAEVLFSNALSSWVYPQSSLPPSLISAMSMSTVRGEIDFLSKRLQDWEDSFQGLYYMLRKGACNIFYVHTSQFVVLFVGGNFMGKSKHSCNAYVSQSTSGLRSLLRKNDICFSMPLCNEEVERAAEDDLVELSEIEKRNLGKTFLIDSISDMDNTPRSLLAFIGNKNVHSLYDFILNYRFFLKSLAGADVPLLYSPVPFQNSSLCIPQVRCKEMKRADLIVSSGRTGREDIESDSGLSSAGVCYSIEIKDTILPPWVVCRVCQAMSSDGRNFETSLTTDPTSLSLNVALDSVCLKSDPSINSLEGNNNTFGIPEAVLSPHLRKASLRHLKYTNGSHVFDVSHI</sequence>
<evidence type="ECO:0000256" key="1">
    <source>
        <dbReference type="ARBA" id="ARBA00004123"/>
    </source>
</evidence>
<dbReference type="OrthoDB" id="534063at2759"/>
<name>A0A9D5C4F5_9LILI</name>
<dbReference type="Proteomes" id="UP001085076">
    <property type="component" value="Miscellaneous, Linkage group lg08"/>
</dbReference>
<protein>
    <recommendedName>
        <fullName evidence="7">Protein downstream neighbor of Son</fullName>
    </recommendedName>
</protein>
<gene>
    <name evidence="5" type="ORF">J5N97_027490</name>
</gene>
<comment type="caution">
    <text evidence="5">The sequence shown here is derived from an EMBL/GenBank/DDBJ whole genome shotgun (WGS) entry which is preliminary data.</text>
</comment>
<keyword evidence="2" id="KW-0217">Developmental protein</keyword>
<evidence type="ECO:0008006" key="7">
    <source>
        <dbReference type="Google" id="ProtNLM"/>
    </source>
</evidence>
<evidence type="ECO:0000313" key="6">
    <source>
        <dbReference type="Proteomes" id="UP001085076"/>
    </source>
</evidence>
<dbReference type="PANTHER" id="PTHR12972:SF0">
    <property type="entry name" value="PROTEIN DOWNSTREAM NEIGHBOR OF SON"/>
    <property type="match status" value="1"/>
</dbReference>
<evidence type="ECO:0000313" key="5">
    <source>
        <dbReference type="EMBL" id="KAJ0966352.1"/>
    </source>
</evidence>
<dbReference type="AlphaFoldDB" id="A0A9D5C4F5"/>
<dbReference type="GO" id="GO:0005634">
    <property type="term" value="C:nucleus"/>
    <property type="evidence" value="ECO:0007669"/>
    <property type="project" value="UniProtKB-SubCell"/>
</dbReference>